<dbReference type="PROSITE" id="PS50887">
    <property type="entry name" value="GGDEF"/>
    <property type="match status" value="1"/>
</dbReference>
<evidence type="ECO:0000259" key="4">
    <source>
        <dbReference type="PROSITE" id="PS50110"/>
    </source>
</evidence>
<comment type="caution">
    <text evidence="3">Lacks conserved residue(s) required for the propagation of feature annotation.</text>
</comment>
<keyword evidence="3" id="KW-0597">Phosphoprotein</keyword>
<dbReference type="GO" id="GO:0052621">
    <property type="term" value="F:diguanylate cyclase activity"/>
    <property type="evidence" value="ECO:0007669"/>
    <property type="project" value="UniProtKB-EC"/>
</dbReference>
<dbReference type="PANTHER" id="PTHR45138:SF9">
    <property type="entry name" value="DIGUANYLATE CYCLASE DGCM-RELATED"/>
    <property type="match status" value="1"/>
</dbReference>
<dbReference type="AlphaFoldDB" id="A0A1I6SVK6"/>
<dbReference type="PROSITE" id="PS50110">
    <property type="entry name" value="RESPONSE_REGULATORY"/>
    <property type="match status" value="2"/>
</dbReference>
<dbReference type="FunFam" id="3.30.70.270:FF:000001">
    <property type="entry name" value="Diguanylate cyclase domain protein"/>
    <property type="match status" value="1"/>
</dbReference>
<evidence type="ECO:0000313" key="7">
    <source>
        <dbReference type="Proteomes" id="UP000198788"/>
    </source>
</evidence>
<dbReference type="InterPro" id="IPR001789">
    <property type="entry name" value="Sig_transdc_resp-reg_receiver"/>
</dbReference>
<proteinExistence type="predicted"/>
<dbReference type="InterPro" id="IPR029787">
    <property type="entry name" value="Nucleotide_cyclase"/>
</dbReference>
<evidence type="ECO:0000256" key="1">
    <source>
        <dbReference type="ARBA" id="ARBA00012528"/>
    </source>
</evidence>
<dbReference type="OrthoDB" id="9812260at2"/>
<dbReference type="Gene3D" id="3.30.70.270">
    <property type="match status" value="1"/>
</dbReference>
<evidence type="ECO:0000259" key="5">
    <source>
        <dbReference type="PROSITE" id="PS50887"/>
    </source>
</evidence>
<dbReference type="NCBIfam" id="TIGR00254">
    <property type="entry name" value="GGDEF"/>
    <property type="match status" value="1"/>
</dbReference>
<name>A0A1I6SVK6_9CAUL</name>
<dbReference type="RefSeq" id="WP_092311817.1">
    <property type="nucleotide sequence ID" value="NZ_FOZV01000006.1"/>
</dbReference>
<sequence>MTARILVVDDVEPNVRLLEAKLTLEYYEVLTAQDGATALQVAAAERPDLILLDVMMPGMDGFETCRRLKADPVTRHIPVVLVTALDGREDKMKGLEAGADDFVTKPIDDVILFARVKSLVRLKAVMDELREREESGRRFGVDTDGAGRLRASGGRVLVVDDNARQADKIVSQLAAEHRPVAEPDPTAALVAARGPVDLIIVNVSSGEFDGLRFVAQIRSTEATRRTPILGVVDPADRPRLVKALELGVNDILPRPVDTEELEARARTQIRRKRYADFLRQKLDYSLEMAVTDALTGLHNRRYMAGQLQALVGRAGQGGDQVAVLVMDIDHFKAVNDGFGHDAGDEVLREFAVRLATNVRAIDLPCRLGGEEFVVVMPGAPLEAAHRVAERIRRDVAETPFPIMGGAESLSITVSIGVAWSDGTGGDTPDALLKRADEGVYEAKSRGRNQVIARAA</sequence>
<dbReference type="SUPFAM" id="SSF55073">
    <property type="entry name" value="Nucleotide cyclase"/>
    <property type="match status" value="1"/>
</dbReference>
<feature type="domain" description="Response regulatory" evidence="4">
    <location>
        <begin position="155"/>
        <end position="269"/>
    </location>
</feature>
<protein>
    <recommendedName>
        <fullName evidence="1">diguanylate cyclase</fullName>
        <ecNumber evidence="1">2.7.7.65</ecNumber>
    </recommendedName>
</protein>
<evidence type="ECO:0000256" key="3">
    <source>
        <dbReference type="PROSITE-ProRule" id="PRU00169"/>
    </source>
</evidence>
<dbReference type="SMART" id="SM00448">
    <property type="entry name" value="REC"/>
    <property type="match status" value="2"/>
</dbReference>
<dbReference type="Gene3D" id="3.40.50.2300">
    <property type="match status" value="1"/>
</dbReference>
<dbReference type="Proteomes" id="UP000198788">
    <property type="component" value="Unassembled WGS sequence"/>
</dbReference>
<dbReference type="GO" id="GO:0000160">
    <property type="term" value="P:phosphorelay signal transduction system"/>
    <property type="evidence" value="ECO:0007669"/>
    <property type="project" value="InterPro"/>
</dbReference>
<dbReference type="PANTHER" id="PTHR45138">
    <property type="entry name" value="REGULATORY COMPONENTS OF SENSORY TRANSDUCTION SYSTEM"/>
    <property type="match status" value="1"/>
</dbReference>
<evidence type="ECO:0000313" key="6">
    <source>
        <dbReference type="EMBL" id="SFS80937.1"/>
    </source>
</evidence>
<dbReference type="NCBIfam" id="NF007135">
    <property type="entry name" value="PRK09581.1"/>
    <property type="match status" value="1"/>
</dbReference>
<accession>A0A1I6SVK6</accession>
<dbReference type="STRING" id="871741.SAMN05192570_2716"/>
<feature type="modified residue" description="4-aspartylphosphate" evidence="3">
    <location>
        <position position="53"/>
    </location>
</feature>
<dbReference type="InterPro" id="IPR050469">
    <property type="entry name" value="Diguanylate_Cyclase"/>
</dbReference>
<dbReference type="EC" id="2.7.7.65" evidence="1"/>
<dbReference type="InterPro" id="IPR011006">
    <property type="entry name" value="CheY-like_superfamily"/>
</dbReference>
<keyword evidence="7" id="KW-1185">Reference proteome</keyword>
<reference evidence="7" key="1">
    <citation type="submission" date="2016-10" db="EMBL/GenBank/DDBJ databases">
        <authorList>
            <person name="Varghese N."/>
            <person name="Submissions S."/>
        </authorList>
    </citation>
    <scope>NUCLEOTIDE SEQUENCE [LARGE SCALE GENOMIC DNA]</scope>
    <source>
        <strain evidence="7">CGMCC 1.10683</strain>
    </source>
</reference>
<dbReference type="InterPro" id="IPR043128">
    <property type="entry name" value="Rev_trsase/Diguanyl_cyclase"/>
</dbReference>
<dbReference type="CDD" id="cd01949">
    <property type="entry name" value="GGDEF"/>
    <property type="match status" value="1"/>
</dbReference>
<dbReference type="SUPFAM" id="SSF52172">
    <property type="entry name" value="CheY-like"/>
    <property type="match status" value="2"/>
</dbReference>
<dbReference type="Pfam" id="PF00990">
    <property type="entry name" value="GGDEF"/>
    <property type="match status" value="1"/>
</dbReference>
<dbReference type="InterPro" id="IPR000160">
    <property type="entry name" value="GGDEF_dom"/>
</dbReference>
<gene>
    <name evidence="6" type="ORF">SAMN05192570_2716</name>
</gene>
<comment type="catalytic activity">
    <reaction evidence="2">
        <text>2 GTP = 3',3'-c-di-GMP + 2 diphosphate</text>
        <dbReference type="Rhea" id="RHEA:24898"/>
        <dbReference type="ChEBI" id="CHEBI:33019"/>
        <dbReference type="ChEBI" id="CHEBI:37565"/>
        <dbReference type="ChEBI" id="CHEBI:58805"/>
        <dbReference type="EC" id="2.7.7.65"/>
    </reaction>
</comment>
<dbReference type="GO" id="GO:0005886">
    <property type="term" value="C:plasma membrane"/>
    <property type="evidence" value="ECO:0007669"/>
    <property type="project" value="TreeGrafter"/>
</dbReference>
<dbReference type="Pfam" id="PF00072">
    <property type="entry name" value="Response_reg"/>
    <property type="match status" value="2"/>
</dbReference>
<dbReference type="FunFam" id="3.40.50.2300:FF:000574">
    <property type="entry name" value="Response regulator PleD"/>
    <property type="match status" value="1"/>
</dbReference>
<dbReference type="EMBL" id="FOZV01000006">
    <property type="protein sequence ID" value="SFS80937.1"/>
    <property type="molecule type" value="Genomic_DNA"/>
</dbReference>
<feature type="domain" description="Response regulatory" evidence="4">
    <location>
        <begin position="4"/>
        <end position="120"/>
    </location>
</feature>
<dbReference type="GO" id="GO:1902201">
    <property type="term" value="P:negative regulation of bacterial-type flagellum-dependent cell motility"/>
    <property type="evidence" value="ECO:0007669"/>
    <property type="project" value="TreeGrafter"/>
</dbReference>
<dbReference type="CDD" id="cd17538">
    <property type="entry name" value="REC_D1_PleD-like"/>
    <property type="match status" value="1"/>
</dbReference>
<dbReference type="GO" id="GO:0043709">
    <property type="term" value="P:cell adhesion involved in single-species biofilm formation"/>
    <property type="evidence" value="ECO:0007669"/>
    <property type="project" value="TreeGrafter"/>
</dbReference>
<organism evidence="6 7">
    <name type="scientific">Brevundimonas viscosa</name>
    <dbReference type="NCBI Taxonomy" id="871741"/>
    <lineage>
        <taxon>Bacteria</taxon>
        <taxon>Pseudomonadati</taxon>
        <taxon>Pseudomonadota</taxon>
        <taxon>Alphaproteobacteria</taxon>
        <taxon>Caulobacterales</taxon>
        <taxon>Caulobacteraceae</taxon>
        <taxon>Brevundimonas</taxon>
    </lineage>
</organism>
<evidence type="ECO:0000256" key="2">
    <source>
        <dbReference type="ARBA" id="ARBA00034247"/>
    </source>
</evidence>
<feature type="domain" description="GGDEF" evidence="5">
    <location>
        <begin position="319"/>
        <end position="455"/>
    </location>
</feature>
<dbReference type="SMART" id="SM00267">
    <property type="entry name" value="GGDEF"/>
    <property type="match status" value="1"/>
</dbReference>